<name>A0ABS3LGU3_9ENTE</name>
<feature type="domain" description="Aminoglycoside phosphotransferase" evidence="1">
    <location>
        <begin position="178"/>
        <end position="267"/>
    </location>
</feature>
<proteinExistence type="predicted"/>
<evidence type="ECO:0000313" key="3">
    <source>
        <dbReference type="Proteomes" id="UP000664601"/>
    </source>
</evidence>
<comment type="caution">
    <text evidence="2">The sequence shown here is derived from an EMBL/GenBank/DDBJ whole genome shotgun (WGS) entry which is preliminary data.</text>
</comment>
<dbReference type="SUPFAM" id="SSF56112">
    <property type="entry name" value="Protein kinase-like (PK-like)"/>
    <property type="match status" value="1"/>
</dbReference>
<protein>
    <submittedName>
        <fullName evidence="2">Phosphotransferase</fullName>
    </submittedName>
</protein>
<evidence type="ECO:0000259" key="1">
    <source>
        <dbReference type="Pfam" id="PF01636"/>
    </source>
</evidence>
<dbReference type="InterPro" id="IPR002575">
    <property type="entry name" value="Aminoglycoside_PTrfase"/>
</dbReference>
<sequence>MNNSAKRTKIEELGPYLEAGEYIMDNSEARIAFRLAEKDHPIVAGAFDASALDQVQPIIIEGNASKQFPGKILWFCSNGDIKIFSDTNTLILSSTKEHYQQKFQYYKTFSSFFQMPKLLSHDSGNCILTEELIDFRSKTEEDDPLILSTIYHDYRNYFAKKQATAVYRSMDELLTTSSNAVNKQDFERLLNMIDPQLLEAAFPFLPLHGDLWTDNLLVAKSDDQVWYIDWDTAGEYYFLFDFFKFMWNELDVHDNRSYYERYLSGDFDDQFTELFAIFNLEFQPAHKKDYLLLFFLNFMLDEGKIPYEVKLMEWADFQRKVLD</sequence>
<dbReference type="Gene3D" id="3.90.1200.10">
    <property type="match status" value="1"/>
</dbReference>
<dbReference type="EMBL" id="JAFREM010000028">
    <property type="protein sequence ID" value="MBO1307936.1"/>
    <property type="molecule type" value="Genomic_DNA"/>
</dbReference>
<evidence type="ECO:0000313" key="2">
    <source>
        <dbReference type="EMBL" id="MBO1307936.1"/>
    </source>
</evidence>
<dbReference type="InterPro" id="IPR011009">
    <property type="entry name" value="Kinase-like_dom_sf"/>
</dbReference>
<accession>A0ABS3LGU3</accession>
<organism evidence="2 3">
    <name type="scientific">Candidatus Enterococcus moelleringii</name>
    <dbReference type="NCBI Taxonomy" id="2815325"/>
    <lineage>
        <taxon>Bacteria</taxon>
        <taxon>Bacillati</taxon>
        <taxon>Bacillota</taxon>
        <taxon>Bacilli</taxon>
        <taxon>Lactobacillales</taxon>
        <taxon>Enterococcaceae</taxon>
        <taxon>Enterococcus</taxon>
    </lineage>
</organism>
<dbReference type="Proteomes" id="UP000664601">
    <property type="component" value="Unassembled WGS sequence"/>
</dbReference>
<keyword evidence="3" id="KW-1185">Reference proteome</keyword>
<dbReference type="Pfam" id="PF01636">
    <property type="entry name" value="APH"/>
    <property type="match status" value="1"/>
</dbReference>
<dbReference type="RefSeq" id="WP_207674922.1">
    <property type="nucleotide sequence ID" value="NZ_JAFREM010000028.1"/>
</dbReference>
<gene>
    <name evidence="2" type="ORF">JZO70_17305</name>
</gene>
<reference evidence="2 3" key="1">
    <citation type="submission" date="2021-03" db="EMBL/GenBank/DDBJ databases">
        <title>Enterococcal diversity collection.</title>
        <authorList>
            <person name="Gilmore M.S."/>
            <person name="Schwartzman J."/>
            <person name="Van Tyne D."/>
            <person name="Martin M."/>
            <person name="Earl A.M."/>
            <person name="Manson A.L."/>
            <person name="Straub T."/>
            <person name="Salamzade R."/>
            <person name="Saavedra J."/>
            <person name="Lebreton F."/>
            <person name="Prichula J."/>
            <person name="Schaufler K."/>
            <person name="Gaca A."/>
            <person name="Sgardioli B."/>
            <person name="Wagenaar J."/>
            <person name="Strong T."/>
        </authorList>
    </citation>
    <scope>NUCLEOTIDE SEQUENCE [LARGE SCALE GENOMIC DNA]</scope>
    <source>
        <strain evidence="2 3">669A</strain>
    </source>
</reference>